<feature type="domain" description="FHA" evidence="2">
    <location>
        <begin position="346"/>
        <end position="402"/>
    </location>
</feature>
<protein>
    <recommendedName>
        <fullName evidence="2">FHA domain-containing protein</fullName>
    </recommendedName>
</protein>
<dbReference type="InterPro" id="IPR008984">
    <property type="entry name" value="SMAD_FHA_dom_sf"/>
</dbReference>
<dbReference type="Gene3D" id="2.60.200.20">
    <property type="match status" value="2"/>
</dbReference>
<evidence type="ECO:0000313" key="4">
    <source>
        <dbReference type="Proteomes" id="UP001189429"/>
    </source>
</evidence>
<feature type="region of interest" description="Disordered" evidence="1">
    <location>
        <begin position="30"/>
        <end position="63"/>
    </location>
</feature>
<dbReference type="PROSITE" id="PS50006">
    <property type="entry name" value="FHA_DOMAIN"/>
    <property type="match status" value="1"/>
</dbReference>
<dbReference type="CDD" id="cd00060">
    <property type="entry name" value="FHA"/>
    <property type="match status" value="2"/>
</dbReference>
<dbReference type="SMART" id="SM00240">
    <property type="entry name" value="FHA"/>
    <property type="match status" value="2"/>
</dbReference>
<sequence>MCSAPGACSRAAAACARRCTSLRGRARCRPRGHADRRLRPTRPHRGAARADGAGAADRAGAGGRGGEWCLVCTGAARDPARPAPAVALPVRPPSGGGSAGVLRVGLSLQEPGFWEALVPDPGALDGVSPEHFELFTGAAPSGGILINLSEHGTLVNGELVHESHRLAQGDVVGLPRLGRAEGEAPVVEFRLLRGAAGRPQAALAAPPGSPRASWGASGALDSGASGACGPTGSAAGSSECAEAALPAASALLGFGSAGPLGSAAEPRRGAGRAAAWQAGAAAADSLDLARAAARRPEETGSPLGRAAPERPFALECTQSRGLLGRELERLPARLRVLEASGCPPGLRLGRAVQPPAFWQALLPREDLRNTVSREHFELAPQGGELRLTNRSVFGTLVNNELVTGEVAVRDGDTISEECWLQRMSRYRYRCLGLVVALLGLLGGLRRHGWSPLKVLVRAHPGRGPGSSGIGTCLVPPQLRPAAAFPQRSNES</sequence>
<organism evidence="3 4">
    <name type="scientific">Prorocentrum cordatum</name>
    <dbReference type="NCBI Taxonomy" id="2364126"/>
    <lineage>
        <taxon>Eukaryota</taxon>
        <taxon>Sar</taxon>
        <taxon>Alveolata</taxon>
        <taxon>Dinophyceae</taxon>
        <taxon>Prorocentrales</taxon>
        <taxon>Prorocentraceae</taxon>
        <taxon>Prorocentrum</taxon>
    </lineage>
</organism>
<dbReference type="InterPro" id="IPR000253">
    <property type="entry name" value="FHA_dom"/>
</dbReference>
<dbReference type="SUPFAM" id="SSF49879">
    <property type="entry name" value="SMAD/FHA domain"/>
    <property type="match status" value="2"/>
</dbReference>
<proteinExistence type="predicted"/>
<gene>
    <name evidence="3" type="ORF">PCOR1329_LOCUS359</name>
</gene>
<accession>A0ABN9P7E7</accession>
<reference evidence="3" key="1">
    <citation type="submission" date="2023-10" db="EMBL/GenBank/DDBJ databases">
        <authorList>
            <person name="Chen Y."/>
            <person name="Shah S."/>
            <person name="Dougan E. K."/>
            <person name="Thang M."/>
            <person name="Chan C."/>
        </authorList>
    </citation>
    <scope>NUCLEOTIDE SEQUENCE [LARGE SCALE GENOMIC DNA]</scope>
</reference>
<dbReference type="EMBL" id="CAUYUJ010000062">
    <property type="protein sequence ID" value="CAK0788480.1"/>
    <property type="molecule type" value="Genomic_DNA"/>
</dbReference>
<evidence type="ECO:0000259" key="2">
    <source>
        <dbReference type="PROSITE" id="PS50006"/>
    </source>
</evidence>
<keyword evidence="4" id="KW-1185">Reference proteome</keyword>
<dbReference type="Proteomes" id="UP001189429">
    <property type="component" value="Unassembled WGS sequence"/>
</dbReference>
<feature type="compositionally biased region" description="Low complexity" evidence="1">
    <location>
        <begin position="49"/>
        <end position="59"/>
    </location>
</feature>
<feature type="region of interest" description="Disordered" evidence="1">
    <location>
        <begin position="201"/>
        <end position="236"/>
    </location>
</feature>
<name>A0ABN9P7E7_9DINO</name>
<evidence type="ECO:0000313" key="3">
    <source>
        <dbReference type="EMBL" id="CAK0788480.1"/>
    </source>
</evidence>
<comment type="caution">
    <text evidence="3">The sequence shown here is derived from an EMBL/GenBank/DDBJ whole genome shotgun (WGS) entry which is preliminary data.</text>
</comment>
<dbReference type="Pfam" id="PF00498">
    <property type="entry name" value="FHA"/>
    <property type="match status" value="2"/>
</dbReference>
<evidence type="ECO:0000256" key="1">
    <source>
        <dbReference type="SAM" id="MobiDB-lite"/>
    </source>
</evidence>